<gene>
    <name evidence="2" type="primary">orf 153</name>
</gene>
<keyword evidence="2" id="KW-0934">Plastid</keyword>
<protein>
    <submittedName>
        <fullName evidence="2">Uncharacterized protein</fullName>
    </submittedName>
</protein>
<dbReference type="RefSeq" id="YP_009306228.1">
    <property type="nucleotide sequence ID" value="NC_031367.1"/>
</dbReference>
<keyword evidence="1" id="KW-0472">Membrane</keyword>
<geneLocation type="chloroplast" evidence="2"/>
<keyword evidence="2" id="KW-0150">Chloroplast</keyword>
<reference evidence="2" key="2">
    <citation type="submission" date="2016-08" db="EMBL/GenBank/DDBJ databases">
        <authorList>
            <person name="Seilhamer J.J."/>
        </authorList>
    </citation>
    <scope>NUCLEOTIDE SEQUENCE</scope>
</reference>
<accession>A0A1C9JBB4</accession>
<keyword evidence="1" id="KW-1133">Transmembrane helix</keyword>
<dbReference type="EMBL" id="KX808497">
    <property type="protein sequence ID" value="AOP19132.1"/>
    <property type="molecule type" value="Genomic_DNA"/>
</dbReference>
<organism evidence="2">
    <name type="scientific">Derbesia sp. WEST4838</name>
    <dbReference type="NCBI Taxonomy" id="1847751"/>
    <lineage>
        <taxon>Eukaryota</taxon>
        <taxon>Viridiplantae</taxon>
        <taxon>Chlorophyta</taxon>
        <taxon>core chlorophytes</taxon>
        <taxon>Ulvophyceae</taxon>
        <taxon>TCBD clade</taxon>
        <taxon>Bryopsidales</taxon>
        <taxon>Bryopsidineae</taxon>
        <taxon>Derbesiaceae</taxon>
        <taxon>Derbesia</taxon>
    </lineage>
</organism>
<keyword evidence="1" id="KW-0812">Transmembrane</keyword>
<proteinExistence type="predicted"/>
<evidence type="ECO:0000256" key="1">
    <source>
        <dbReference type="SAM" id="Phobius"/>
    </source>
</evidence>
<dbReference type="GeneID" id="29288603"/>
<feature type="transmembrane region" description="Helical" evidence="1">
    <location>
        <begin position="131"/>
        <end position="149"/>
    </location>
</feature>
<sequence length="153" mass="17515">MNIILKVFIVNQKCDLYIKYLVLCTYFKDITCIQLPSKVKPKKPIIVELSMLETLDDSFGEESKIIHIDNIYQFGLSPIEIPKDIECVLDTSDLRQTNHHIQHSNSMLVKSIPMTDIAEKTFVISNFNSSLFWYLVLAFCIGIGVGISFQTYS</sequence>
<dbReference type="AlphaFoldDB" id="A0A1C9JBB4"/>
<evidence type="ECO:0000313" key="2">
    <source>
        <dbReference type="EMBL" id="AOP19132.1"/>
    </source>
</evidence>
<reference evidence="2" key="1">
    <citation type="journal article" date="2016" name="Genome Biol. Evol.">
        <title>Evolutionary Dynamics of Chloroplast Genomes in Low Light: A Case Study of the Endolithic Green Alga Ostreobium quekettii.</title>
        <authorList>
            <person name="R Marcelino V."/>
            <person name="Cremen M.C."/>
            <person name="Jackson C.J."/>
            <person name="Larkum A.A."/>
            <person name="Verbruggen H."/>
        </authorList>
    </citation>
    <scope>NUCLEOTIDE SEQUENCE</scope>
</reference>
<name>A0A1C9JBB4_9CHLO</name>